<feature type="transmembrane region" description="Helical" evidence="6">
    <location>
        <begin position="250"/>
        <end position="270"/>
    </location>
</feature>
<dbReference type="KEGG" id="satk:SA2016_0082"/>
<feature type="transmembrane region" description="Helical" evidence="6">
    <location>
        <begin position="450"/>
        <end position="469"/>
    </location>
</feature>
<keyword evidence="8" id="KW-1185">Reference proteome</keyword>
<dbReference type="GO" id="GO:0022857">
    <property type="term" value="F:transmembrane transporter activity"/>
    <property type="evidence" value="ECO:0007669"/>
    <property type="project" value="InterPro"/>
</dbReference>
<feature type="transmembrane region" description="Helical" evidence="6">
    <location>
        <begin position="215"/>
        <end position="238"/>
    </location>
</feature>
<evidence type="ECO:0000313" key="7">
    <source>
        <dbReference type="EMBL" id="AMM30787.1"/>
    </source>
</evidence>
<dbReference type="PANTHER" id="PTHR42770:SF16">
    <property type="entry name" value="AMINO ACID PERMEASE"/>
    <property type="match status" value="1"/>
</dbReference>
<gene>
    <name evidence="7" type="ORF">SA2016_0082</name>
</gene>
<feature type="transmembrane region" description="Helical" evidence="6">
    <location>
        <begin position="380"/>
        <end position="408"/>
    </location>
</feature>
<evidence type="ECO:0000256" key="6">
    <source>
        <dbReference type="SAM" id="Phobius"/>
    </source>
</evidence>
<feature type="transmembrane region" description="Helical" evidence="6">
    <location>
        <begin position="67"/>
        <end position="86"/>
    </location>
</feature>
<evidence type="ECO:0000256" key="1">
    <source>
        <dbReference type="ARBA" id="ARBA00004651"/>
    </source>
</evidence>
<keyword evidence="3 6" id="KW-0812">Transmembrane</keyword>
<accession>A0A126ZUZ5</accession>
<keyword evidence="5 6" id="KW-0472">Membrane</keyword>
<dbReference type="EMBL" id="CP014518">
    <property type="protein sequence ID" value="AMM30787.1"/>
    <property type="molecule type" value="Genomic_DNA"/>
</dbReference>
<proteinExistence type="predicted"/>
<dbReference type="PANTHER" id="PTHR42770">
    <property type="entry name" value="AMINO ACID TRANSPORTER-RELATED"/>
    <property type="match status" value="1"/>
</dbReference>
<dbReference type="Proteomes" id="UP000070134">
    <property type="component" value="Chromosome"/>
</dbReference>
<feature type="transmembrane region" description="Helical" evidence="6">
    <location>
        <begin position="147"/>
        <end position="168"/>
    </location>
</feature>
<protein>
    <submittedName>
        <fullName evidence="7">Amino acid permease</fullName>
    </submittedName>
</protein>
<dbReference type="InterPro" id="IPR002293">
    <property type="entry name" value="AA/rel_permease1"/>
</dbReference>
<feature type="transmembrane region" description="Helical" evidence="6">
    <location>
        <begin position="420"/>
        <end position="438"/>
    </location>
</feature>
<dbReference type="InterPro" id="IPR050367">
    <property type="entry name" value="APC_superfamily"/>
</dbReference>
<comment type="subcellular location">
    <subcellularLocation>
        <location evidence="1">Cell membrane</location>
        <topology evidence="1">Multi-pass membrane protein</topology>
    </subcellularLocation>
</comment>
<feature type="transmembrane region" description="Helical" evidence="6">
    <location>
        <begin position="302"/>
        <end position="322"/>
    </location>
</feature>
<feature type="transmembrane region" description="Helical" evidence="6">
    <location>
        <begin position="175"/>
        <end position="195"/>
    </location>
</feature>
<name>A0A126ZUZ5_9MICC</name>
<dbReference type="PATRIC" id="fig|37927.3.peg.85"/>
<evidence type="ECO:0000313" key="8">
    <source>
        <dbReference type="Proteomes" id="UP000070134"/>
    </source>
</evidence>
<feature type="transmembrane region" description="Helical" evidence="6">
    <location>
        <begin position="107"/>
        <end position="127"/>
    </location>
</feature>
<evidence type="ECO:0000256" key="4">
    <source>
        <dbReference type="ARBA" id="ARBA00022989"/>
    </source>
</evidence>
<dbReference type="STRING" id="37927.SA2016_0082"/>
<feature type="transmembrane region" description="Helical" evidence="6">
    <location>
        <begin position="36"/>
        <end position="61"/>
    </location>
</feature>
<keyword evidence="2" id="KW-1003">Cell membrane</keyword>
<evidence type="ECO:0000256" key="5">
    <source>
        <dbReference type="ARBA" id="ARBA00023136"/>
    </source>
</evidence>
<reference evidence="7 8" key="1">
    <citation type="submission" date="2016-02" db="EMBL/GenBank/DDBJ databases">
        <title>Complete genome of Sinomonas atrocyanea KCTC 3377.</title>
        <authorList>
            <person name="Kim K.M."/>
        </authorList>
    </citation>
    <scope>NUCLEOTIDE SEQUENCE [LARGE SCALE GENOMIC DNA]</scope>
    <source>
        <strain evidence="7 8">KCTC 3377</strain>
    </source>
</reference>
<keyword evidence="4 6" id="KW-1133">Transmembrane helix</keyword>
<sequence>MLESTNSDAPRMDAHQAARPAEAGHLRRNKLGVFSVAFFVVAAAAPVAAIVGAAPVIFAAVGPATPLVYAITALLIALFAVGYLRMSRYITNAGGFVAYIAKGLGRSWATAGAGIAVLTYLSLQVGLWSQFGVFAGQLLKTLTGLDIPPLALILVLLAAATALTMGGIDASVRVLGVLILGETAVVAVLVGSLIAKHGWGVFTFAGFTSANLFGPGLGIALLFAFLCFTCFEATVVFSEEAVNPRKTIPRALYLVIAFVGLFFTISTWAIGGAVGTDAVQQAATQDPAGFIFDLAASSGGDALSMALQILVVTSYLAMLLGLTNMFSRYLFALGRAGVLHASLADVSRKGAPAKAGLYNGIVIAAVVSAFLLAGSDPLAVFAWFSALGTGAFITILILTSVAVIAFFVRIPEETGLWATRIAPALSVVVFVYIGYLTFDNYDSLLGAGNGAAEWLLVLIPVVVAAGILLGRAKPQIDYAAEVI</sequence>
<evidence type="ECO:0000256" key="3">
    <source>
        <dbReference type="ARBA" id="ARBA00022692"/>
    </source>
</evidence>
<evidence type="ECO:0000256" key="2">
    <source>
        <dbReference type="ARBA" id="ARBA00022475"/>
    </source>
</evidence>
<feature type="transmembrane region" description="Helical" evidence="6">
    <location>
        <begin position="356"/>
        <end position="374"/>
    </location>
</feature>
<organism evidence="7 8">
    <name type="scientific">Sinomonas atrocyanea</name>
    <dbReference type="NCBI Taxonomy" id="37927"/>
    <lineage>
        <taxon>Bacteria</taxon>
        <taxon>Bacillati</taxon>
        <taxon>Actinomycetota</taxon>
        <taxon>Actinomycetes</taxon>
        <taxon>Micrococcales</taxon>
        <taxon>Micrococcaceae</taxon>
        <taxon>Sinomonas</taxon>
    </lineage>
</organism>
<dbReference type="PIRSF" id="PIRSF006060">
    <property type="entry name" value="AA_transporter"/>
    <property type="match status" value="1"/>
</dbReference>
<dbReference type="AlphaFoldDB" id="A0A126ZUZ5"/>
<dbReference type="Pfam" id="PF13520">
    <property type="entry name" value="AA_permease_2"/>
    <property type="match status" value="1"/>
</dbReference>
<dbReference type="GO" id="GO:0005886">
    <property type="term" value="C:plasma membrane"/>
    <property type="evidence" value="ECO:0007669"/>
    <property type="project" value="UniProtKB-SubCell"/>
</dbReference>
<dbReference type="RefSeq" id="WP_066494214.1">
    <property type="nucleotide sequence ID" value="NZ_BJMO01000013.1"/>
</dbReference>
<dbReference type="Gene3D" id="1.20.1740.10">
    <property type="entry name" value="Amino acid/polyamine transporter I"/>
    <property type="match status" value="1"/>
</dbReference>